<evidence type="ECO:0000313" key="9">
    <source>
        <dbReference type="EMBL" id="MFC4591390.1"/>
    </source>
</evidence>
<evidence type="ECO:0000256" key="4">
    <source>
        <dbReference type="ARBA" id="ARBA00022692"/>
    </source>
</evidence>
<feature type="domain" description="ABC transmembrane type-1" evidence="8">
    <location>
        <begin position="95"/>
        <end position="284"/>
    </location>
</feature>
<dbReference type="PANTHER" id="PTHR43386:SF25">
    <property type="entry name" value="PEPTIDE ABC TRANSPORTER PERMEASE PROTEIN"/>
    <property type="match status" value="1"/>
</dbReference>
<dbReference type="InterPro" id="IPR035906">
    <property type="entry name" value="MetI-like_sf"/>
</dbReference>
<dbReference type="PROSITE" id="PS50928">
    <property type="entry name" value="ABC_TM1"/>
    <property type="match status" value="1"/>
</dbReference>
<name>A0ABV9EP04_9ACTN</name>
<keyword evidence="2 7" id="KW-0813">Transport</keyword>
<evidence type="ECO:0000259" key="8">
    <source>
        <dbReference type="PROSITE" id="PS50928"/>
    </source>
</evidence>
<comment type="caution">
    <text evidence="9">The sequence shown here is derived from an EMBL/GenBank/DDBJ whole genome shotgun (WGS) entry which is preliminary data.</text>
</comment>
<protein>
    <submittedName>
        <fullName evidence="9">ABC transporter permease</fullName>
    </submittedName>
</protein>
<comment type="subcellular location">
    <subcellularLocation>
        <location evidence="1 7">Cell membrane</location>
        <topology evidence="1 7">Multi-pass membrane protein</topology>
    </subcellularLocation>
</comment>
<evidence type="ECO:0000256" key="6">
    <source>
        <dbReference type="ARBA" id="ARBA00023136"/>
    </source>
</evidence>
<dbReference type="Proteomes" id="UP001595891">
    <property type="component" value="Unassembled WGS sequence"/>
</dbReference>
<gene>
    <name evidence="9" type="ORF">ACFO8L_35220</name>
</gene>
<evidence type="ECO:0000256" key="5">
    <source>
        <dbReference type="ARBA" id="ARBA00022989"/>
    </source>
</evidence>
<dbReference type="EMBL" id="JBHSFN010000032">
    <property type="protein sequence ID" value="MFC4591390.1"/>
    <property type="molecule type" value="Genomic_DNA"/>
</dbReference>
<feature type="transmembrane region" description="Helical" evidence="7">
    <location>
        <begin position="99"/>
        <end position="122"/>
    </location>
</feature>
<dbReference type="SUPFAM" id="SSF161098">
    <property type="entry name" value="MetI-like"/>
    <property type="match status" value="1"/>
</dbReference>
<evidence type="ECO:0000256" key="7">
    <source>
        <dbReference type="RuleBase" id="RU363032"/>
    </source>
</evidence>
<proteinExistence type="inferred from homology"/>
<feature type="transmembrane region" description="Helical" evidence="7">
    <location>
        <begin position="134"/>
        <end position="153"/>
    </location>
</feature>
<keyword evidence="4 7" id="KW-0812">Transmembrane</keyword>
<reference evidence="10" key="1">
    <citation type="journal article" date="2019" name="Int. J. Syst. Evol. Microbiol.">
        <title>The Global Catalogue of Microorganisms (GCM) 10K type strain sequencing project: providing services to taxonomists for standard genome sequencing and annotation.</title>
        <authorList>
            <consortium name="The Broad Institute Genomics Platform"/>
            <consortium name="The Broad Institute Genome Sequencing Center for Infectious Disease"/>
            <person name="Wu L."/>
            <person name="Ma J."/>
        </authorList>
    </citation>
    <scope>NUCLEOTIDE SEQUENCE [LARGE SCALE GENOMIC DNA]</scope>
    <source>
        <strain evidence="10">CCUG 49560</strain>
    </source>
</reference>
<organism evidence="9 10">
    <name type="scientific">Sphaerisporangium corydalis</name>
    <dbReference type="NCBI Taxonomy" id="1441875"/>
    <lineage>
        <taxon>Bacteria</taxon>
        <taxon>Bacillati</taxon>
        <taxon>Actinomycetota</taxon>
        <taxon>Actinomycetes</taxon>
        <taxon>Streptosporangiales</taxon>
        <taxon>Streptosporangiaceae</taxon>
        <taxon>Sphaerisporangium</taxon>
    </lineage>
</organism>
<evidence type="ECO:0000256" key="1">
    <source>
        <dbReference type="ARBA" id="ARBA00004651"/>
    </source>
</evidence>
<dbReference type="InterPro" id="IPR000515">
    <property type="entry name" value="MetI-like"/>
</dbReference>
<dbReference type="PANTHER" id="PTHR43386">
    <property type="entry name" value="OLIGOPEPTIDE TRANSPORT SYSTEM PERMEASE PROTEIN APPC"/>
    <property type="match status" value="1"/>
</dbReference>
<keyword evidence="3" id="KW-1003">Cell membrane</keyword>
<dbReference type="Gene3D" id="1.10.3720.10">
    <property type="entry name" value="MetI-like"/>
    <property type="match status" value="1"/>
</dbReference>
<accession>A0ABV9EP04</accession>
<comment type="similarity">
    <text evidence="7">Belongs to the binding-protein-dependent transport system permease family.</text>
</comment>
<evidence type="ECO:0000256" key="2">
    <source>
        <dbReference type="ARBA" id="ARBA00022448"/>
    </source>
</evidence>
<dbReference type="InterPro" id="IPR050366">
    <property type="entry name" value="BP-dependent_transpt_permease"/>
</dbReference>
<keyword evidence="5 7" id="KW-1133">Transmembrane helix</keyword>
<evidence type="ECO:0000313" key="10">
    <source>
        <dbReference type="Proteomes" id="UP001595891"/>
    </source>
</evidence>
<keyword evidence="6 7" id="KW-0472">Membrane</keyword>
<feature type="transmembrane region" description="Helical" evidence="7">
    <location>
        <begin position="159"/>
        <end position="177"/>
    </location>
</feature>
<feature type="transmembrane region" description="Helical" evidence="7">
    <location>
        <begin position="35"/>
        <end position="55"/>
    </location>
</feature>
<evidence type="ECO:0000256" key="3">
    <source>
        <dbReference type="ARBA" id="ARBA00022475"/>
    </source>
</evidence>
<dbReference type="Pfam" id="PF00528">
    <property type="entry name" value="BPD_transp_1"/>
    <property type="match status" value="1"/>
</dbReference>
<feature type="transmembrane region" description="Helical" evidence="7">
    <location>
        <begin position="258"/>
        <end position="284"/>
    </location>
</feature>
<dbReference type="CDD" id="cd06261">
    <property type="entry name" value="TM_PBP2"/>
    <property type="match status" value="1"/>
</dbReference>
<keyword evidence="10" id="KW-1185">Reference proteome</keyword>
<dbReference type="RefSeq" id="WP_262844821.1">
    <property type="nucleotide sequence ID" value="NZ_JANZYP010000033.1"/>
</dbReference>
<feature type="transmembrane region" description="Helical" evidence="7">
    <location>
        <begin position="212"/>
        <end position="238"/>
    </location>
</feature>
<sequence length="296" mass="29886">MTSAADASPLGGAPVTTAVIAIGTGRPRRIPRPGVWAAALFLALVALAAVAPGLVASGTPDAADAADALQAPGAAHLLGTDANGRDLFARIVFGAAPSLLSGLGATAVAVTAGTALGLLAALGGRVLDQVVMRLVEVLLALPTLLLALLVITVTGPGTANVILAIALYTAPGYARLVRAQTMVIRRTGYVEAATSLGLTRGRIIARHVLPNAFAPLLVLATIEVGTALVAAASLSYLGLGPQPPAPEWGAMLSGGRDYFSVAWWIAVFPGVAITLTVLSITVVGRHLRRLVEGRTS</sequence>